<evidence type="ECO:0000313" key="2">
    <source>
        <dbReference type="EMBL" id="KAE8369361.1"/>
    </source>
</evidence>
<dbReference type="Proteomes" id="UP000326268">
    <property type="component" value="Unassembled WGS sequence"/>
</dbReference>
<sequence length="112" mass="12467">MQTTILSVIPLALLLFSFGVAVEPTYPDRELPLLKGDPYGSNKVNDVVQAGQCKMGRDANQCILKRRDANKNGWEVCDRDKPCTKDGNPCSVRYRLGLDGKARVINVNCHLY</sequence>
<dbReference type="AlphaFoldDB" id="A0A5N7AHJ6"/>
<gene>
    <name evidence="2" type="ORF">BDV27DRAFT_14530</name>
</gene>
<dbReference type="EMBL" id="ML737575">
    <property type="protein sequence ID" value="KAE8369361.1"/>
    <property type="molecule type" value="Genomic_DNA"/>
</dbReference>
<reference evidence="2 3" key="1">
    <citation type="submission" date="2019-04" db="EMBL/GenBank/DDBJ databases">
        <title>Friends and foes A comparative genomics studyof 23 Aspergillus species from section Flavi.</title>
        <authorList>
            <consortium name="DOE Joint Genome Institute"/>
            <person name="Kjaerbolling I."/>
            <person name="Vesth T."/>
            <person name="Frisvad J.C."/>
            <person name="Nybo J.L."/>
            <person name="Theobald S."/>
            <person name="Kildgaard S."/>
            <person name="Isbrandt T."/>
            <person name="Kuo A."/>
            <person name="Sato A."/>
            <person name="Lyhne E.K."/>
            <person name="Kogle M.E."/>
            <person name="Wiebenga A."/>
            <person name="Kun R.S."/>
            <person name="Lubbers R.J."/>
            <person name="Makela M.R."/>
            <person name="Barry K."/>
            <person name="Chovatia M."/>
            <person name="Clum A."/>
            <person name="Daum C."/>
            <person name="Haridas S."/>
            <person name="He G."/>
            <person name="LaButti K."/>
            <person name="Lipzen A."/>
            <person name="Mondo S."/>
            <person name="Riley R."/>
            <person name="Salamov A."/>
            <person name="Simmons B.A."/>
            <person name="Magnuson J.K."/>
            <person name="Henrissat B."/>
            <person name="Mortensen U.H."/>
            <person name="Larsen T.O."/>
            <person name="Devries R.P."/>
            <person name="Grigoriev I.V."/>
            <person name="Machida M."/>
            <person name="Baker S.E."/>
            <person name="Andersen M.R."/>
        </authorList>
    </citation>
    <scope>NUCLEOTIDE SEQUENCE [LARGE SCALE GENOMIC DNA]</scope>
    <source>
        <strain evidence="2 3">CBS 763.97</strain>
    </source>
</reference>
<keyword evidence="3" id="KW-1185">Reference proteome</keyword>
<evidence type="ECO:0000313" key="3">
    <source>
        <dbReference type="Proteomes" id="UP000326268"/>
    </source>
</evidence>
<proteinExistence type="predicted"/>
<feature type="chain" id="PRO_5024803449" evidence="1">
    <location>
        <begin position="22"/>
        <end position="112"/>
    </location>
</feature>
<feature type="signal peptide" evidence="1">
    <location>
        <begin position="1"/>
        <end position="21"/>
    </location>
</feature>
<dbReference type="OrthoDB" id="10417779at2759"/>
<dbReference type="GeneID" id="43654839"/>
<evidence type="ECO:0000256" key="1">
    <source>
        <dbReference type="SAM" id="SignalP"/>
    </source>
</evidence>
<protein>
    <submittedName>
        <fullName evidence="2">Uncharacterized protein</fullName>
    </submittedName>
</protein>
<keyword evidence="1" id="KW-0732">Signal</keyword>
<dbReference type="RefSeq" id="XP_031932442.1">
    <property type="nucleotide sequence ID" value="XM_032070393.1"/>
</dbReference>
<accession>A0A5N7AHJ6</accession>
<name>A0A5N7AHJ6_9EURO</name>
<organism evidence="2 3">
    <name type="scientific">Aspergillus caelatus</name>
    <dbReference type="NCBI Taxonomy" id="61420"/>
    <lineage>
        <taxon>Eukaryota</taxon>
        <taxon>Fungi</taxon>
        <taxon>Dikarya</taxon>
        <taxon>Ascomycota</taxon>
        <taxon>Pezizomycotina</taxon>
        <taxon>Eurotiomycetes</taxon>
        <taxon>Eurotiomycetidae</taxon>
        <taxon>Eurotiales</taxon>
        <taxon>Aspergillaceae</taxon>
        <taxon>Aspergillus</taxon>
        <taxon>Aspergillus subgen. Circumdati</taxon>
    </lineage>
</organism>